<organism evidence="15 16">
    <name type="scientific">Rhynchosporium graminicola</name>
    <dbReference type="NCBI Taxonomy" id="2792576"/>
    <lineage>
        <taxon>Eukaryota</taxon>
        <taxon>Fungi</taxon>
        <taxon>Dikarya</taxon>
        <taxon>Ascomycota</taxon>
        <taxon>Pezizomycotina</taxon>
        <taxon>Leotiomycetes</taxon>
        <taxon>Helotiales</taxon>
        <taxon>Ploettnerulaceae</taxon>
        <taxon>Rhynchosporium</taxon>
    </lineage>
</organism>
<dbReference type="Pfam" id="PF02434">
    <property type="entry name" value="Fringe"/>
    <property type="match status" value="1"/>
</dbReference>
<keyword evidence="6" id="KW-0808">Transferase</keyword>
<keyword evidence="16" id="KW-1185">Reference proteome</keyword>
<evidence type="ECO:0000256" key="4">
    <source>
        <dbReference type="ARBA" id="ARBA00012557"/>
    </source>
</evidence>
<dbReference type="PANTHER" id="PTHR23033:SF40">
    <property type="entry name" value="APPLE DOMAIN-CONTAINING PROTEIN"/>
    <property type="match status" value="1"/>
</dbReference>
<protein>
    <recommendedName>
        <fullName evidence="4">N-acetylgalactosaminide beta-1,3-galactosyltransferase</fullName>
        <ecNumber evidence="4">2.4.1.122</ecNumber>
    </recommendedName>
</protein>
<evidence type="ECO:0000256" key="7">
    <source>
        <dbReference type="ARBA" id="ARBA00022692"/>
    </source>
</evidence>
<evidence type="ECO:0000256" key="11">
    <source>
        <dbReference type="ARBA" id="ARBA00023136"/>
    </source>
</evidence>
<evidence type="ECO:0000256" key="13">
    <source>
        <dbReference type="SAM" id="Phobius"/>
    </source>
</evidence>
<keyword evidence="7 13" id="KW-0812">Transmembrane</keyword>
<dbReference type="EMBL" id="FJUW01000062">
    <property type="protein sequence ID" value="CZT11587.1"/>
    <property type="molecule type" value="Genomic_DNA"/>
</dbReference>
<feature type="compositionally biased region" description="Basic and acidic residues" evidence="12">
    <location>
        <begin position="54"/>
        <end position="65"/>
    </location>
</feature>
<reference evidence="16" key="1">
    <citation type="submission" date="2016-03" db="EMBL/GenBank/DDBJ databases">
        <authorList>
            <person name="Ploux O."/>
        </authorList>
    </citation>
    <scope>NUCLEOTIDE SEQUENCE [LARGE SCALE GENOMIC DNA]</scope>
    <source>
        <strain evidence="16">UK7</strain>
    </source>
</reference>
<feature type="domain" description="Fringe-like glycosyltransferase" evidence="14">
    <location>
        <begin position="194"/>
        <end position="264"/>
    </location>
</feature>
<dbReference type="GO" id="GO:0016263">
    <property type="term" value="F:glycoprotein-N-acetylgalactosamine 3-beta-galactosyltransferase activity"/>
    <property type="evidence" value="ECO:0007669"/>
    <property type="project" value="UniProtKB-EC"/>
</dbReference>
<sequence length="690" mass="76894">MLKFPSRSSGRSLAIRIVVGLAITYLAIIQLRITYSQFSRTQATNESVPLKALKEPLKEPLKEDSNDGNDSDGCGGGLIPFGSSLVVTVKTGATEAFQKIPIQLETTLGCVPWENVLWFSDMAQNIGGHLLIDALDQIPASVKNSNSDFDLYTKQQELKDPVEISKLLKNMKSPEDDKQLAAWALDKYKNLHIVEKAFAAKPDADWYMHIDADTYVLWPSLVAWIKKLDPSKKYYLGSMACLDTLPFAHGGSGILVSRAATRSLVVDGNGTAARWDSQIAGNCCGDGILAAAFKEQDIHVKNANPSLMGESPSTIKFELYNWHEPLVTLHHVSAIDAVRLRSFEDKRQNKSAPVLYSELFTGLIWDMIPDSAEDWDNLSDGATVPNIYFADECARSCKMDVHCLQSRFDGEICQLTKDKVSLGEKKYLGGDGKKWHSTWNKKRISAWVAKQKKNGAVKFPYEDGKTSKSSHHRCSGEVQAAPHLRSQKYSTLLSYLLNELSFQYQPKPHVEAIEWLASLDTETIEPLVTFRSTPIEKNNKGQDDVFQDDEEGHRVMTGHEGMMEDNKASLHRSEGEITEELDPSFVLESLLDINNLGLKEFLSEAPTMKVKKDELRDLLMSSPKQQNSQLVVSGQDTVSLLWIIWTSGLGIPPGTLTAKTSFSDWAEDLIFPRFAAVSYEKLDRGLVQNI</sequence>
<dbReference type="Proteomes" id="UP000178129">
    <property type="component" value="Unassembled WGS sequence"/>
</dbReference>
<keyword evidence="9" id="KW-0735">Signal-anchor</keyword>
<evidence type="ECO:0000313" key="15">
    <source>
        <dbReference type="EMBL" id="CZT11587.1"/>
    </source>
</evidence>
<comment type="similarity">
    <text evidence="3">Belongs to the glycosyltransferase 31 family. Beta3-Gal-T subfamily.</text>
</comment>
<dbReference type="GO" id="GO:0000166">
    <property type="term" value="F:nucleotide binding"/>
    <property type="evidence" value="ECO:0007669"/>
    <property type="project" value="UniProtKB-KW"/>
</dbReference>
<keyword evidence="10 13" id="KW-1133">Transmembrane helix</keyword>
<name>A0A1E1LM46_9HELO</name>
<dbReference type="STRING" id="914237.A0A1E1LM46"/>
<dbReference type="InterPro" id="IPR003378">
    <property type="entry name" value="Fringe-like_glycosylTrfase"/>
</dbReference>
<evidence type="ECO:0000256" key="8">
    <source>
        <dbReference type="ARBA" id="ARBA00022741"/>
    </source>
</evidence>
<evidence type="ECO:0000256" key="1">
    <source>
        <dbReference type="ARBA" id="ARBA00004606"/>
    </source>
</evidence>
<dbReference type="PANTHER" id="PTHR23033">
    <property type="entry name" value="BETA1,3-GALACTOSYLTRANSFERASE"/>
    <property type="match status" value="1"/>
</dbReference>
<dbReference type="InParanoid" id="A0A1E1LM46"/>
<gene>
    <name evidence="15" type="ORF">RCO7_03788</name>
</gene>
<proteinExistence type="inferred from homology"/>
<comment type="subcellular location">
    <subcellularLocation>
        <location evidence="1">Membrane</location>
        <topology evidence="1">Single-pass type II membrane protein</topology>
    </subcellularLocation>
</comment>
<feature type="region of interest" description="Disordered" evidence="12">
    <location>
        <begin position="54"/>
        <end position="73"/>
    </location>
</feature>
<comment type="caution">
    <text evidence="15">The sequence shown here is derived from an EMBL/GenBank/DDBJ whole genome shotgun (WGS) entry which is preliminary data.</text>
</comment>
<evidence type="ECO:0000256" key="12">
    <source>
        <dbReference type="SAM" id="MobiDB-lite"/>
    </source>
</evidence>
<keyword evidence="11 13" id="KW-0472">Membrane</keyword>
<accession>A0A1E1LM46</accession>
<dbReference type="Gene3D" id="3.90.550.50">
    <property type="match status" value="1"/>
</dbReference>
<evidence type="ECO:0000256" key="6">
    <source>
        <dbReference type="ARBA" id="ARBA00022679"/>
    </source>
</evidence>
<evidence type="ECO:0000313" key="16">
    <source>
        <dbReference type="Proteomes" id="UP000178129"/>
    </source>
</evidence>
<evidence type="ECO:0000256" key="5">
    <source>
        <dbReference type="ARBA" id="ARBA00022676"/>
    </source>
</evidence>
<dbReference type="EC" id="2.4.1.122" evidence="4"/>
<dbReference type="InterPro" id="IPR026050">
    <property type="entry name" value="C1GALT1/C1GALT1_chp1"/>
</dbReference>
<keyword evidence="5" id="KW-0328">Glycosyltransferase</keyword>
<evidence type="ECO:0000256" key="10">
    <source>
        <dbReference type="ARBA" id="ARBA00022989"/>
    </source>
</evidence>
<comment type="pathway">
    <text evidence="2">Protein modification; protein glycosylation.</text>
</comment>
<evidence type="ECO:0000259" key="14">
    <source>
        <dbReference type="Pfam" id="PF02434"/>
    </source>
</evidence>
<evidence type="ECO:0000256" key="2">
    <source>
        <dbReference type="ARBA" id="ARBA00004922"/>
    </source>
</evidence>
<feature type="transmembrane region" description="Helical" evidence="13">
    <location>
        <begin position="12"/>
        <end position="33"/>
    </location>
</feature>
<keyword evidence="8" id="KW-0547">Nucleotide-binding</keyword>
<dbReference type="GO" id="GO:0016020">
    <property type="term" value="C:membrane"/>
    <property type="evidence" value="ECO:0007669"/>
    <property type="project" value="UniProtKB-SubCell"/>
</dbReference>
<evidence type="ECO:0000256" key="9">
    <source>
        <dbReference type="ARBA" id="ARBA00022968"/>
    </source>
</evidence>
<dbReference type="AlphaFoldDB" id="A0A1E1LM46"/>
<evidence type="ECO:0000256" key="3">
    <source>
        <dbReference type="ARBA" id="ARBA00006462"/>
    </source>
</evidence>